<dbReference type="EMBL" id="UZAH01027705">
    <property type="protein sequence ID" value="VDO94276.1"/>
    <property type="molecule type" value="Genomic_DNA"/>
</dbReference>
<organism evidence="2">
    <name type="scientific">Heligmosomoides polygyrus</name>
    <name type="common">Parasitic roundworm</name>
    <dbReference type="NCBI Taxonomy" id="6339"/>
    <lineage>
        <taxon>Eukaryota</taxon>
        <taxon>Metazoa</taxon>
        <taxon>Ecdysozoa</taxon>
        <taxon>Nematoda</taxon>
        <taxon>Chromadorea</taxon>
        <taxon>Rhabditida</taxon>
        <taxon>Rhabditina</taxon>
        <taxon>Rhabditomorpha</taxon>
        <taxon>Strongyloidea</taxon>
        <taxon>Heligmosomidae</taxon>
        <taxon>Heligmosomoides</taxon>
    </lineage>
</organism>
<dbReference type="Proteomes" id="UP000050761">
    <property type="component" value="Unassembled WGS sequence"/>
</dbReference>
<dbReference type="Gene3D" id="3.10.100.10">
    <property type="entry name" value="Mannose-Binding Protein A, subunit A"/>
    <property type="match status" value="1"/>
</dbReference>
<evidence type="ECO:0000313" key="4">
    <source>
        <dbReference type="WBParaSite" id="HPBE_0001294901-mRNA-1"/>
    </source>
</evidence>
<reference evidence="4" key="2">
    <citation type="submission" date="2019-09" db="UniProtKB">
        <authorList>
            <consortium name="WormBaseParasite"/>
        </authorList>
    </citation>
    <scope>IDENTIFICATION</scope>
</reference>
<gene>
    <name evidence="2" type="ORF">HPBE_LOCUS12950</name>
</gene>
<name>A0A3P7YZB6_HELPZ</name>
<dbReference type="CDD" id="cd00037">
    <property type="entry name" value="CLECT"/>
    <property type="match status" value="1"/>
</dbReference>
<dbReference type="InterPro" id="IPR016187">
    <property type="entry name" value="CTDL_fold"/>
</dbReference>
<proteinExistence type="predicted"/>
<evidence type="ECO:0000313" key="2">
    <source>
        <dbReference type="EMBL" id="VDO94276.1"/>
    </source>
</evidence>
<feature type="compositionally biased region" description="Basic and acidic residues" evidence="1">
    <location>
        <begin position="1"/>
        <end position="12"/>
    </location>
</feature>
<dbReference type="AlphaFoldDB" id="A0A3P7YZB6"/>
<evidence type="ECO:0000256" key="1">
    <source>
        <dbReference type="SAM" id="MobiDB-lite"/>
    </source>
</evidence>
<reference evidence="2 3" key="1">
    <citation type="submission" date="2018-11" db="EMBL/GenBank/DDBJ databases">
        <authorList>
            <consortium name="Pathogen Informatics"/>
        </authorList>
    </citation>
    <scope>NUCLEOTIDE SEQUENCE [LARGE SCALE GENOMIC DNA]</scope>
</reference>
<dbReference type="WBParaSite" id="HPBE_0001294901-mRNA-1">
    <property type="protein sequence ID" value="HPBE_0001294901-mRNA-1"/>
    <property type="gene ID" value="HPBE_0001294901"/>
</dbReference>
<sequence>MGDATPEPRRLLNPDGEMSSQPRHPLRNIGDTSSDARDTTWATPRLNPDACHSTSMKGIKGSTVIGEPYPSVKGYKTTAKPHPSVKGDITTGEPPPGGHGNLGGTGEPHPGVKGDKTTGEPPPGGHGSPGGTEKPEEDTWSQYEGMEYKIFNSDEEVDWFKARELCKSKGADLAYGMDDDYAILELLQADEYYGKPFPVVLRPAKAAPRVRG</sequence>
<dbReference type="SUPFAM" id="SSF56436">
    <property type="entry name" value="C-type lectin-like"/>
    <property type="match status" value="1"/>
</dbReference>
<feature type="region of interest" description="Disordered" evidence="1">
    <location>
        <begin position="1"/>
        <end position="143"/>
    </location>
</feature>
<dbReference type="InterPro" id="IPR016186">
    <property type="entry name" value="C-type_lectin-like/link_sf"/>
</dbReference>
<protein>
    <submittedName>
        <fullName evidence="4">C-type lectin domain-containing protein</fullName>
    </submittedName>
</protein>
<keyword evidence="3" id="KW-1185">Reference proteome</keyword>
<evidence type="ECO:0000313" key="3">
    <source>
        <dbReference type="Proteomes" id="UP000050761"/>
    </source>
</evidence>
<accession>A0A3P7YZB6</accession>